<dbReference type="Ensembl" id="ENSPMRT00000009561.1">
    <property type="protein sequence ID" value="ENSPMRP00000008948.1"/>
    <property type="gene ID" value="ENSPMRG00000006018.1"/>
</dbReference>
<evidence type="ECO:0000313" key="4">
    <source>
        <dbReference type="Proteomes" id="UP000472272"/>
    </source>
</evidence>
<feature type="domain" description="14-3-3" evidence="2">
    <location>
        <begin position="11"/>
        <end position="51"/>
    </location>
</feature>
<dbReference type="SUPFAM" id="SSF48445">
    <property type="entry name" value="14-3-3 protein"/>
    <property type="match status" value="1"/>
</dbReference>
<reference evidence="3" key="2">
    <citation type="submission" date="2025-08" db="UniProtKB">
        <authorList>
            <consortium name="Ensembl"/>
        </authorList>
    </citation>
    <scope>IDENTIFICATION</scope>
</reference>
<evidence type="ECO:0000259" key="2">
    <source>
        <dbReference type="Pfam" id="PF00244"/>
    </source>
</evidence>
<comment type="similarity">
    <text evidence="1">Belongs to the 14-3-3 family.</text>
</comment>
<dbReference type="Gene3D" id="1.20.190.20">
    <property type="entry name" value="14-3-3 domain"/>
    <property type="match status" value="1"/>
</dbReference>
<organism evidence="3 4">
    <name type="scientific">Podarcis muralis</name>
    <name type="common">Wall lizard</name>
    <name type="synonym">Lacerta muralis</name>
    <dbReference type="NCBI Taxonomy" id="64176"/>
    <lineage>
        <taxon>Eukaryota</taxon>
        <taxon>Metazoa</taxon>
        <taxon>Chordata</taxon>
        <taxon>Craniata</taxon>
        <taxon>Vertebrata</taxon>
        <taxon>Euteleostomi</taxon>
        <taxon>Lepidosauria</taxon>
        <taxon>Squamata</taxon>
        <taxon>Bifurcata</taxon>
        <taxon>Unidentata</taxon>
        <taxon>Episquamata</taxon>
        <taxon>Laterata</taxon>
        <taxon>Lacertibaenia</taxon>
        <taxon>Lacertidae</taxon>
        <taxon>Podarcis</taxon>
    </lineage>
</organism>
<dbReference type="Pfam" id="PF00244">
    <property type="entry name" value="14-3-3"/>
    <property type="match status" value="1"/>
</dbReference>
<keyword evidence="4" id="KW-1185">Reference proteome</keyword>
<dbReference type="Proteomes" id="UP000472272">
    <property type="component" value="Chromosome 2"/>
</dbReference>
<protein>
    <recommendedName>
        <fullName evidence="2">14-3-3 domain-containing protein</fullName>
    </recommendedName>
</protein>
<dbReference type="InterPro" id="IPR023410">
    <property type="entry name" value="14-3-3_domain"/>
</dbReference>
<evidence type="ECO:0000256" key="1">
    <source>
        <dbReference type="ARBA" id="ARBA00006141"/>
    </source>
</evidence>
<proteinExistence type="inferred from homology"/>
<evidence type="ECO:0000313" key="3">
    <source>
        <dbReference type="Ensembl" id="ENSPMRP00000008948.1"/>
    </source>
</evidence>
<dbReference type="AlphaFoldDB" id="A0A670IB99"/>
<name>A0A670IB99_PODMU</name>
<reference evidence="3" key="3">
    <citation type="submission" date="2025-09" db="UniProtKB">
        <authorList>
            <consortium name="Ensembl"/>
        </authorList>
    </citation>
    <scope>IDENTIFICATION</scope>
</reference>
<accession>A0A670IB99</accession>
<reference evidence="3 4" key="1">
    <citation type="journal article" date="2019" name="Proc. Natl. Acad. Sci. U.S.A.">
        <title>Regulatory changes in pterin and carotenoid genes underlie balanced color polymorphisms in the wall lizard.</title>
        <authorList>
            <person name="Andrade P."/>
            <person name="Pinho C."/>
            <person name="Perez I de Lanuza G."/>
            <person name="Afonso S."/>
            <person name="Brejcha J."/>
            <person name="Rubin C.J."/>
            <person name="Wallerman O."/>
            <person name="Pereira P."/>
            <person name="Sabatino S.J."/>
            <person name="Bellati A."/>
            <person name="Pellitteri-Rosa D."/>
            <person name="Bosakova Z."/>
            <person name="Bunikis I."/>
            <person name="Carretero M.A."/>
            <person name="Feiner N."/>
            <person name="Marsik P."/>
            <person name="Pauperio F."/>
            <person name="Salvi D."/>
            <person name="Soler L."/>
            <person name="While G.M."/>
            <person name="Uller T."/>
            <person name="Font E."/>
            <person name="Andersson L."/>
            <person name="Carneiro M."/>
        </authorList>
    </citation>
    <scope>NUCLEOTIDE SEQUENCE</scope>
</reference>
<dbReference type="InterPro" id="IPR036815">
    <property type="entry name" value="14-3-3_dom_sf"/>
</dbReference>
<sequence>MLSRKQLVQAAQLAEQCGRYKDMATAMRQLVMEGKDPLTHEEKTLLSEAYNLCTVLHLPGTRPIP</sequence>